<comment type="caution">
    <text evidence="4">The sequence shown here is derived from an EMBL/GenBank/DDBJ whole genome shotgun (WGS) entry which is preliminary data.</text>
</comment>
<organism evidence="4 5">
    <name type="scientific">Chelatococcus sambhunathii</name>
    <dbReference type="NCBI Taxonomy" id="363953"/>
    <lineage>
        <taxon>Bacteria</taxon>
        <taxon>Pseudomonadati</taxon>
        <taxon>Pseudomonadota</taxon>
        <taxon>Alphaproteobacteria</taxon>
        <taxon>Hyphomicrobiales</taxon>
        <taxon>Chelatococcaceae</taxon>
        <taxon>Chelatococcus</taxon>
    </lineage>
</organism>
<keyword evidence="1" id="KW-0732">Signal</keyword>
<dbReference type="InterPro" id="IPR020889">
    <property type="entry name" value="LipoPS_assembly_LptD"/>
</dbReference>
<sequence length="864" mass="97052" precursor="true">MTRGVRRIRPAIRLAATVAAAGALSFAAIPAAVAIEAGLPSAGDLLPPKPKPKKYGPTGTRPIGSLSDVGTRKDPNAKMLMEAKELVYDYDREIVTAVGRVDIYYDGRALQADKVVYSQKTNRVVASGAVKLTERNGNIVYAENLDITDNFRDGLIRSLRIETPNETHLAAAQAKRENGQLSVFDRAVYTACQICRENPEKPPLWQIKAKRIIWREDEKMVYYESATFEFMGQPIAWVPFFSSPDPTVKRKSGLLAPSVSHAGDVGYLIETPYFWALSPTSDLTLTPVTSTKQGVMLKGEYRQQLMDGAFNIRAAGIHQLNTDEFYDKVPPLYKRNDPTQLRRRQPQDVGLTVGPGSEEDRWVFSTKGDFDINERWKWGWDINAVSDKWVRSDYNLWGSPTDATSTIYLSGQGNRSWFEARAYQFYGMTRYDRQDRLPWVAPVIDYNYTVDEPVAGGEFSFNLNATNLYRDEFDTAQYRTRLQPRAADGSLMRRPDNALVGAEGTYNRISLDAQWRRRFIDPIGQVWTPFAFVRGDLIYTDPSGDPRMGPFLDARQDALFRGMAGAGLEYRYPFIAHTSFGDHQIEPIAQIILRPNETDVGRLPNEDAQSLLFDDTVLFSWDKFSGYDRIEGGSRVNVGGQYTWTTGTGATFAVLAGQSYQIMGRNSFEAIDATRTAIDTGLDKDKSDYVGGVSFAPNAHLGFDGHFRFDEDGFKFRSAEIAARAQFERWQANVIYGRYDQQPLQGYDYIREGVLAGGRVYVKKDIYVEGGARYNFDDKEFDRTQIGFGLDDIQQCLSLAFSYIRQVDTTTETVRTSQIDHRFLLKVDFRTLGGVSLSTRNRSGPSDSEGFGSTGPMSSSSTRF</sequence>
<dbReference type="Gene3D" id="2.60.450.10">
    <property type="entry name" value="Lipopolysaccharide (LPS) transport protein A like domain"/>
    <property type="match status" value="1"/>
</dbReference>
<feature type="signal peptide" evidence="1">
    <location>
        <begin position="1"/>
        <end position="34"/>
    </location>
</feature>
<comment type="function">
    <text evidence="1">Involved in the assembly of lipopolysaccharide (LPS) at the surface of the outer membrane.</text>
</comment>
<dbReference type="RefSeq" id="WP_309388158.1">
    <property type="nucleotide sequence ID" value="NZ_JADBEO010000001.1"/>
</dbReference>
<dbReference type="InterPro" id="IPR050218">
    <property type="entry name" value="LptD"/>
</dbReference>
<dbReference type="EMBL" id="JADBEO010000001">
    <property type="protein sequence ID" value="MDR4305110.1"/>
    <property type="molecule type" value="Genomic_DNA"/>
</dbReference>
<accession>A0ABU1DAM7</accession>
<reference evidence="4" key="1">
    <citation type="submission" date="2020-10" db="EMBL/GenBank/DDBJ databases">
        <authorList>
            <person name="Abbas A."/>
            <person name="Razzaq R."/>
            <person name="Waqas M."/>
            <person name="Abbas N."/>
            <person name="Nielsen T.K."/>
            <person name="Hansen L.H."/>
            <person name="Hussain S."/>
            <person name="Shahid M."/>
        </authorList>
    </citation>
    <scope>NUCLEOTIDE SEQUENCE</scope>
    <source>
        <strain evidence="4">S14</strain>
    </source>
</reference>
<proteinExistence type="inferred from homology"/>
<comment type="subunit">
    <text evidence="1">Component of the lipopolysaccharide transport and assembly complex.</text>
</comment>
<feature type="domain" description="LptD C-terminal" evidence="3">
    <location>
        <begin position="360"/>
        <end position="742"/>
    </location>
</feature>
<dbReference type="PANTHER" id="PTHR30189">
    <property type="entry name" value="LPS-ASSEMBLY PROTEIN"/>
    <property type="match status" value="1"/>
</dbReference>
<dbReference type="PANTHER" id="PTHR30189:SF1">
    <property type="entry name" value="LPS-ASSEMBLY PROTEIN LPTD"/>
    <property type="match status" value="1"/>
</dbReference>
<protein>
    <recommendedName>
        <fullName evidence="1">LPS-assembly protein LptD</fullName>
    </recommendedName>
</protein>
<dbReference type="InterPro" id="IPR007543">
    <property type="entry name" value="LptD_C"/>
</dbReference>
<name>A0ABU1DAM7_9HYPH</name>
<evidence type="ECO:0000313" key="5">
    <source>
        <dbReference type="Proteomes" id="UP001181622"/>
    </source>
</evidence>
<evidence type="ECO:0000259" key="3">
    <source>
        <dbReference type="Pfam" id="PF04453"/>
    </source>
</evidence>
<dbReference type="Proteomes" id="UP001181622">
    <property type="component" value="Unassembled WGS sequence"/>
</dbReference>
<keyword evidence="5" id="KW-1185">Reference proteome</keyword>
<keyword evidence="1" id="KW-0998">Cell outer membrane</keyword>
<feature type="region of interest" description="Disordered" evidence="2">
    <location>
        <begin position="838"/>
        <end position="864"/>
    </location>
</feature>
<gene>
    <name evidence="1" type="primary">lptD</name>
    <name evidence="4" type="ORF">IHQ68_00515</name>
</gene>
<evidence type="ECO:0000256" key="1">
    <source>
        <dbReference type="HAMAP-Rule" id="MF_01411"/>
    </source>
</evidence>
<comment type="similarity">
    <text evidence="1">Belongs to the LptD family.</text>
</comment>
<evidence type="ECO:0000256" key="2">
    <source>
        <dbReference type="SAM" id="MobiDB-lite"/>
    </source>
</evidence>
<dbReference type="Pfam" id="PF04453">
    <property type="entry name" value="LptD"/>
    <property type="match status" value="1"/>
</dbReference>
<comment type="subcellular location">
    <subcellularLocation>
        <location evidence="1">Cell outer membrane</location>
    </subcellularLocation>
</comment>
<feature type="region of interest" description="Disordered" evidence="2">
    <location>
        <begin position="45"/>
        <end position="71"/>
    </location>
</feature>
<feature type="compositionally biased region" description="Polar residues" evidence="2">
    <location>
        <begin position="855"/>
        <end position="864"/>
    </location>
</feature>
<evidence type="ECO:0000313" key="4">
    <source>
        <dbReference type="EMBL" id="MDR4305110.1"/>
    </source>
</evidence>
<feature type="chain" id="PRO_5044921688" description="LPS-assembly protein LptD" evidence="1">
    <location>
        <begin position="35"/>
        <end position="864"/>
    </location>
</feature>
<comment type="caution">
    <text evidence="1">Lacks conserved residue(s) required for the propagation of feature annotation.</text>
</comment>
<keyword evidence="1" id="KW-0472">Membrane</keyword>
<dbReference type="HAMAP" id="MF_01411">
    <property type="entry name" value="LPS_assembly_LptD"/>
    <property type="match status" value="1"/>
</dbReference>